<keyword evidence="2" id="KW-1185">Reference proteome</keyword>
<dbReference type="InterPro" id="IPR014942">
    <property type="entry name" value="AbiEii"/>
</dbReference>
<dbReference type="Pfam" id="PF08843">
    <property type="entry name" value="AbiEii"/>
    <property type="match status" value="1"/>
</dbReference>
<name>A0A845UX98_9GAMM</name>
<organism evidence="1 2">
    <name type="scientific">Wenzhouxiangella limi</name>
    <dbReference type="NCBI Taxonomy" id="2707351"/>
    <lineage>
        <taxon>Bacteria</taxon>
        <taxon>Pseudomonadati</taxon>
        <taxon>Pseudomonadota</taxon>
        <taxon>Gammaproteobacteria</taxon>
        <taxon>Chromatiales</taxon>
        <taxon>Wenzhouxiangellaceae</taxon>
        <taxon>Wenzhouxiangella</taxon>
    </lineage>
</organism>
<proteinExistence type="predicted"/>
<dbReference type="RefSeq" id="WP_164210707.1">
    <property type="nucleotide sequence ID" value="NZ_JAAGSC010000039.1"/>
</dbReference>
<dbReference type="AlphaFoldDB" id="A0A845UX98"/>
<accession>A0A845UX98</accession>
<sequence length="284" mass="32372">MIELLQDRLARYKLADGVEQDQALKEILQELTLYALWREGFFEQAAFQGGTCLRVLYGLPRFSEDLDFVLKAPAPDFRWSAILVGVTNVLAEFGVGAELVDRSRADRAVQMAMIKDDSLGGQLELQFMDAAPRRKLRVKLEVDTNPPPGSGWEQRFHDFPADFSITTQDLSSNFALKLHAVLCRPYIKGRDWFDFLWYVRRSIKPNLVLLHNALKQAGPYAAEHLDVNASWLQQALIGKINTLDWAQVLRDVEPFLGPVERRSLSVWGVPLFTERAKQLCELLQ</sequence>
<dbReference type="Proteomes" id="UP000484885">
    <property type="component" value="Unassembled WGS sequence"/>
</dbReference>
<evidence type="ECO:0000313" key="1">
    <source>
        <dbReference type="EMBL" id="NDY95308.1"/>
    </source>
</evidence>
<dbReference type="GO" id="GO:0016740">
    <property type="term" value="F:transferase activity"/>
    <property type="evidence" value="ECO:0007669"/>
    <property type="project" value="UniProtKB-KW"/>
</dbReference>
<dbReference type="EMBL" id="JAAGSC010000039">
    <property type="protein sequence ID" value="NDY95308.1"/>
    <property type="molecule type" value="Genomic_DNA"/>
</dbReference>
<gene>
    <name evidence="1" type="ORF">G3I74_06160</name>
</gene>
<protein>
    <submittedName>
        <fullName evidence="1">Nucleotidyl transferase AbiEii/AbiGii toxin family protein</fullName>
    </submittedName>
</protein>
<keyword evidence="1" id="KW-0808">Transferase</keyword>
<dbReference type="Gene3D" id="3.10.450.620">
    <property type="entry name" value="JHP933, nucleotidyltransferase-like core domain"/>
    <property type="match status" value="1"/>
</dbReference>
<comment type="caution">
    <text evidence="1">The sequence shown here is derived from an EMBL/GenBank/DDBJ whole genome shotgun (WGS) entry which is preliminary data.</text>
</comment>
<reference evidence="1 2" key="1">
    <citation type="submission" date="2020-02" db="EMBL/GenBank/DDBJ databases">
        <authorList>
            <person name="Zhang X.-Y."/>
        </authorList>
    </citation>
    <scope>NUCLEOTIDE SEQUENCE [LARGE SCALE GENOMIC DNA]</scope>
    <source>
        <strain evidence="1 2">C33</strain>
    </source>
</reference>
<evidence type="ECO:0000313" key="2">
    <source>
        <dbReference type="Proteomes" id="UP000484885"/>
    </source>
</evidence>